<reference evidence="1 2" key="1">
    <citation type="journal article" date="2014" name="Genome Announc.">
        <title>Draft Genome Sequences of Marinobacter similis A3d10T and Marinobacter salarius R9SW1T.</title>
        <authorList>
            <person name="Ivanova E.P."/>
            <person name="Ng H.J."/>
            <person name="Webb H.K."/>
            <person name="Feng G."/>
            <person name="Oshima K."/>
            <person name="Hattori M."/>
            <person name="Ohkuma M."/>
            <person name="Sergeev A.F."/>
            <person name="Mikhailov V.V."/>
            <person name="Crawford R.J."/>
            <person name="Sawabe T."/>
        </authorList>
    </citation>
    <scope>NUCLEOTIDE SEQUENCE [LARGE SCALE GENOMIC DNA]</scope>
    <source>
        <strain evidence="1 2">A3d10</strain>
    </source>
</reference>
<dbReference type="KEGG" id="msx:AU14_01110"/>
<evidence type="ECO:0000313" key="2">
    <source>
        <dbReference type="Proteomes" id="UP000061489"/>
    </source>
</evidence>
<dbReference type="AlphaFoldDB" id="W5YM24"/>
<accession>W5YM24</accession>
<proteinExistence type="predicted"/>
<dbReference type="EMBL" id="CP007151">
    <property type="protein sequence ID" value="AHI29924.1"/>
    <property type="molecule type" value="Genomic_DNA"/>
</dbReference>
<name>W5YM24_9GAMM</name>
<protein>
    <submittedName>
        <fullName evidence="1">Uncharacterized protein</fullName>
    </submittedName>
</protein>
<dbReference type="Proteomes" id="UP000061489">
    <property type="component" value="Chromosome"/>
</dbReference>
<evidence type="ECO:0000313" key="1">
    <source>
        <dbReference type="EMBL" id="AHI29924.1"/>
    </source>
</evidence>
<gene>
    <name evidence="1" type="ORF">AU14_01110</name>
</gene>
<sequence length="98" mass="10565">MPGWRPGGIYGELLQDLMQLFQGGKAVQACTLITIDFGVSCQSVACSLLGPITVGFQRQGLNTINLGLSGFPGVSLIFFRIFLGTKQFFVTLLIAHQT</sequence>
<dbReference type="HOGENOM" id="CLU_2330463_0_0_6"/>
<keyword evidence="2" id="KW-1185">Reference proteome</keyword>
<organism evidence="1 2">
    <name type="scientific">Marinobacter similis</name>
    <dbReference type="NCBI Taxonomy" id="1420916"/>
    <lineage>
        <taxon>Bacteria</taxon>
        <taxon>Pseudomonadati</taxon>
        <taxon>Pseudomonadota</taxon>
        <taxon>Gammaproteobacteria</taxon>
        <taxon>Pseudomonadales</taxon>
        <taxon>Marinobacteraceae</taxon>
        <taxon>Marinobacter</taxon>
    </lineage>
</organism>